<evidence type="ECO:0000313" key="2">
    <source>
        <dbReference type="EMBL" id="ETW97501.1"/>
    </source>
</evidence>
<dbReference type="CDD" id="cd00198">
    <property type="entry name" value="vWFA"/>
    <property type="match status" value="1"/>
</dbReference>
<dbReference type="SUPFAM" id="SSF53300">
    <property type="entry name" value="vWA-like"/>
    <property type="match status" value="1"/>
</dbReference>
<keyword evidence="3" id="KW-1185">Reference proteome</keyword>
<dbReference type="Pfam" id="PF00092">
    <property type="entry name" value="VWA"/>
    <property type="match status" value="1"/>
</dbReference>
<dbReference type="PATRIC" id="fig|1429439.4.peg.7418"/>
<dbReference type="SMART" id="SM00327">
    <property type="entry name" value="VWA"/>
    <property type="match status" value="1"/>
</dbReference>
<evidence type="ECO:0000259" key="1">
    <source>
        <dbReference type="PROSITE" id="PS50234"/>
    </source>
</evidence>
<name>W4LJI0_9BACT</name>
<dbReference type="Proteomes" id="UP000019140">
    <property type="component" value="Unassembled WGS sequence"/>
</dbReference>
<dbReference type="AlphaFoldDB" id="W4LJI0"/>
<dbReference type="PROSITE" id="PS50234">
    <property type="entry name" value="VWFA"/>
    <property type="match status" value="1"/>
</dbReference>
<organism evidence="2 3">
    <name type="scientific">Candidatus Entotheonella gemina</name>
    <dbReference type="NCBI Taxonomy" id="1429439"/>
    <lineage>
        <taxon>Bacteria</taxon>
        <taxon>Pseudomonadati</taxon>
        <taxon>Nitrospinota/Tectimicrobiota group</taxon>
        <taxon>Candidatus Tectimicrobiota</taxon>
        <taxon>Candidatus Entotheonellia</taxon>
        <taxon>Candidatus Entotheonellales</taxon>
        <taxon>Candidatus Entotheonellaceae</taxon>
        <taxon>Candidatus Entotheonella</taxon>
    </lineage>
</organism>
<feature type="domain" description="VWFA" evidence="1">
    <location>
        <begin position="345"/>
        <end position="507"/>
    </location>
</feature>
<dbReference type="InterPro" id="IPR036465">
    <property type="entry name" value="vWFA_dom_sf"/>
</dbReference>
<dbReference type="Gene3D" id="3.40.50.410">
    <property type="entry name" value="von Willebrand factor, type A domain"/>
    <property type="match status" value="1"/>
</dbReference>
<dbReference type="EMBL" id="AZHX01002051">
    <property type="protein sequence ID" value="ETW97501.1"/>
    <property type="molecule type" value="Genomic_DNA"/>
</dbReference>
<comment type="caution">
    <text evidence="2">The sequence shown here is derived from an EMBL/GenBank/DDBJ whole genome shotgun (WGS) entry which is preliminary data.</text>
</comment>
<dbReference type="Pfam" id="PF13531">
    <property type="entry name" value="SBP_bac_11"/>
    <property type="match status" value="1"/>
</dbReference>
<sequence length="524" mass="57614">MTTMLRLLLGVVVSLYLSACGQEELKTLSIVSGSENKSLETLVKDLGRQNGLDIHITYLGSVDIAREMKKGRGCAYDAVWPASSLWIALGDTQHVVKHSKSIMRYPVVFAVKKPVAVRLGWVGREVRVQDILAAAEAGDLRFAMTSATQSNSGASAYLGYLHAFANNPDVMTPAHLQDASVQEQIKRFLGNVDRQTGSSGWLMDLLLEHDDQFDAMVNYEALVIEANQQLVKRGEAPFYVVYPVDGLTIADSPLAYVDHGDAGLEEAFLKLQRALLEDGVQRQILARGRRVGRVGLSMATADAGVFNPAWGIDVKRVLSTVNLPSGEVISQALNLFQTAFRKPSLTAYVLDFSGSMKGNGEQQVKAAMRTLLEPDVAAQYLLQASPRDISMMIAFNSAPSDPMTIKGNEPHQLRNLLKHVEARQPGGGTDMYKATRAALESLHAYEQQMGEYHTAIIVMSDGKSDGSLEDVKRVKLWRDIPVYTILFGQADPEQMNRLAEATSGRMFDGRMDMIRAFRQAKGYN</sequence>
<gene>
    <name evidence="2" type="ORF">ETSY2_44505</name>
</gene>
<accession>W4LJI0</accession>
<reference evidence="2 3" key="1">
    <citation type="journal article" date="2014" name="Nature">
        <title>An environmental bacterial taxon with a large and distinct metabolic repertoire.</title>
        <authorList>
            <person name="Wilson M.C."/>
            <person name="Mori T."/>
            <person name="Ruckert C."/>
            <person name="Uria A.R."/>
            <person name="Helf M.J."/>
            <person name="Takada K."/>
            <person name="Gernert C."/>
            <person name="Steffens U.A."/>
            <person name="Heycke N."/>
            <person name="Schmitt S."/>
            <person name="Rinke C."/>
            <person name="Helfrich E.J."/>
            <person name="Brachmann A.O."/>
            <person name="Gurgui C."/>
            <person name="Wakimoto T."/>
            <person name="Kracht M."/>
            <person name="Crusemann M."/>
            <person name="Hentschel U."/>
            <person name="Abe I."/>
            <person name="Matsunaga S."/>
            <person name="Kalinowski J."/>
            <person name="Takeyama H."/>
            <person name="Piel J."/>
        </authorList>
    </citation>
    <scope>NUCLEOTIDE SEQUENCE [LARGE SCALE GENOMIC DNA]</scope>
    <source>
        <strain evidence="3">TSY2</strain>
    </source>
</reference>
<proteinExistence type="predicted"/>
<evidence type="ECO:0000313" key="3">
    <source>
        <dbReference type="Proteomes" id="UP000019140"/>
    </source>
</evidence>
<protein>
    <recommendedName>
        <fullName evidence="1">VWFA domain-containing protein</fullName>
    </recommendedName>
</protein>
<dbReference type="InterPro" id="IPR002035">
    <property type="entry name" value="VWF_A"/>
</dbReference>
<dbReference type="HOGENOM" id="CLU_029847_0_0_7"/>